<feature type="transmembrane region" description="Helical" evidence="1">
    <location>
        <begin position="12"/>
        <end position="31"/>
    </location>
</feature>
<evidence type="ECO:0000313" key="3">
    <source>
        <dbReference type="Proteomes" id="UP000799439"/>
    </source>
</evidence>
<protein>
    <submittedName>
        <fullName evidence="2">Uncharacterized protein</fullName>
    </submittedName>
</protein>
<sequence>MSLQALPKAKDTSAAYILGELHFCIFISLCIPQRRKTAIMDISILERLDLERVDKRPVYSVHLSESSPDGSTLIYYTMTCRVPQSL</sequence>
<dbReference type="Proteomes" id="UP000799439">
    <property type="component" value="Unassembled WGS sequence"/>
</dbReference>
<dbReference type="EMBL" id="ML996081">
    <property type="protein sequence ID" value="KAF2157464.1"/>
    <property type="molecule type" value="Genomic_DNA"/>
</dbReference>
<reference evidence="2" key="1">
    <citation type="journal article" date="2020" name="Stud. Mycol.">
        <title>101 Dothideomycetes genomes: a test case for predicting lifestyles and emergence of pathogens.</title>
        <authorList>
            <person name="Haridas S."/>
            <person name="Albert R."/>
            <person name="Binder M."/>
            <person name="Bloem J."/>
            <person name="Labutti K."/>
            <person name="Salamov A."/>
            <person name="Andreopoulos B."/>
            <person name="Baker S."/>
            <person name="Barry K."/>
            <person name="Bills G."/>
            <person name="Bluhm B."/>
            <person name="Cannon C."/>
            <person name="Castanera R."/>
            <person name="Culley D."/>
            <person name="Daum C."/>
            <person name="Ezra D."/>
            <person name="Gonzalez J."/>
            <person name="Henrissat B."/>
            <person name="Kuo A."/>
            <person name="Liang C."/>
            <person name="Lipzen A."/>
            <person name="Lutzoni F."/>
            <person name="Magnuson J."/>
            <person name="Mondo S."/>
            <person name="Nolan M."/>
            <person name="Ohm R."/>
            <person name="Pangilinan J."/>
            <person name="Park H.-J."/>
            <person name="Ramirez L."/>
            <person name="Alfaro M."/>
            <person name="Sun H."/>
            <person name="Tritt A."/>
            <person name="Yoshinaga Y."/>
            <person name="Zwiers L.-H."/>
            <person name="Turgeon B."/>
            <person name="Goodwin S."/>
            <person name="Spatafora J."/>
            <person name="Crous P."/>
            <person name="Grigoriev I."/>
        </authorList>
    </citation>
    <scope>NUCLEOTIDE SEQUENCE</scope>
    <source>
        <strain evidence="2">CBS 260.36</strain>
    </source>
</reference>
<evidence type="ECO:0000313" key="2">
    <source>
        <dbReference type="EMBL" id="KAF2157464.1"/>
    </source>
</evidence>
<keyword evidence="1" id="KW-0472">Membrane</keyword>
<comment type="caution">
    <text evidence="2">The sequence shown here is derived from an EMBL/GenBank/DDBJ whole genome shotgun (WGS) entry which is preliminary data.</text>
</comment>
<keyword evidence="1" id="KW-1133">Transmembrane helix</keyword>
<keyword evidence="3" id="KW-1185">Reference proteome</keyword>
<accession>A0A9P4J9J1</accession>
<gene>
    <name evidence="2" type="ORF">K461DRAFT_18762</name>
</gene>
<proteinExistence type="predicted"/>
<keyword evidence="1" id="KW-0812">Transmembrane</keyword>
<name>A0A9P4J9J1_9PEZI</name>
<evidence type="ECO:0000256" key="1">
    <source>
        <dbReference type="SAM" id="Phobius"/>
    </source>
</evidence>
<organism evidence="2 3">
    <name type="scientific">Myriangium duriaei CBS 260.36</name>
    <dbReference type="NCBI Taxonomy" id="1168546"/>
    <lineage>
        <taxon>Eukaryota</taxon>
        <taxon>Fungi</taxon>
        <taxon>Dikarya</taxon>
        <taxon>Ascomycota</taxon>
        <taxon>Pezizomycotina</taxon>
        <taxon>Dothideomycetes</taxon>
        <taxon>Dothideomycetidae</taxon>
        <taxon>Myriangiales</taxon>
        <taxon>Myriangiaceae</taxon>
        <taxon>Myriangium</taxon>
    </lineage>
</organism>
<dbReference type="AlphaFoldDB" id="A0A9P4J9J1"/>